<dbReference type="Pfam" id="PF08239">
    <property type="entry name" value="SH3_3"/>
    <property type="match status" value="1"/>
</dbReference>
<dbReference type="Gene3D" id="1.25.40.10">
    <property type="entry name" value="Tetratricopeptide repeat domain"/>
    <property type="match status" value="1"/>
</dbReference>
<dbReference type="Gene3D" id="2.30.30.40">
    <property type="entry name" value="SH3 Domains"/>
    <property type="match status" value="1"/>
</dbReference>
<dbReference type="Pfam" id="PF13432">
    <property type="entry name" value="TPR_16"/>
    <property type="match status" value="1"/>
</dbReference>
<evidence type="ECO:0000256" key="2">
    <source>
        <dbReference type="SAM" id="Phobius"/>
    </source>
</evidence>
<keyword evidence="2" id="KW-0812">Transmembrane</keyword>
<evidence type="ECO:0000256" key="1">
    <source>
        <dbReference type="PROSITE-ProRule" id="PRU00339"/>
    </source>
</evidence>
<feature type="transmembrane region" description="Helical" evidence="2">
    <location>
        <begin position="134"/>
        <end position="155"/>
    </location>
</feature>
<dbReference type="OrthoDB" id="9776208at2"/>
<organism evidence="4 5">
    <name type="scientific">Capnocytophaga granulosa</name>
    <dbReference type="NCBI Taxonomy" id="45242"/>
    <lineage>
        <taxon>Bacteria</taxon>
        <taxon>Pseudomonadati</taxon>
        <taxon>Bacteroidota</taxon>
        <taxon>Flavobacteriia</taxon>
        <taxon>Flavobacteriales</taxon>
        <taxon>Flavobacteriaceae</taxon>
        <taxon>Capnocytophaga</taxon>
    </lineage>
</organism>
<protein>
    <submittedName>
        <fullName evidence="4">Tetratricopeptide repeat-containing protein</fullName>
    </submittedName>
</protein>
<accession>A0A1H2TRD4</accession>
<dbReference type="SMART" id="SM00028">
    <property type="entry name" value="TPR"/>
    <property type="match status" value="1"/>
</dbReference>
<sequence length="254" mass="29365">MKYLLYFLPFILYLFPYEGKAQLSNEELFAQAGSAYNRGDYQVAIDNYQRILSKGKASASLYYNLANAYYKQEEVAHSIYYYEKALQLAPEDKAIQTNLKYAQQMALDEIVPLPQMWSQKVVATLSRWNSPNGWGVWAVGSMCLFVGFFFCYYFLGKIIYKRLFFTLMLVALAVSVGSFFLGRTVNKYTGANHYAILFDKEVRLYEQPNTYSKEVFALHEGTKVEVLDQVQEWYKLKSADGRTGWAKKHGVKKL</sequence>
<dbReference type="PROSITE" id="PS50005">
    <property type="entry name" value="TPR"/>
    <property type="match status" value="1"/>
</dbReference>
<keyword evidence="1" id="KW-0802">TPR repeat</keyword>
<dbReference type="InterPro" id="IPR003646">
    <property type="entry name" value="SH3-like_bac-type"/>
</dbReference>
<keyword evidence="2" id="KW-0472">Membrane</keyword>
<dbReference type="RefSeq" id="WP_016420133.1">
    <property type="nucleotide sequence ID" value="NZ_FNND01000002.1"/>
</dbReference>
<dbReference type="InterPro" id="IPR019734">
    <property type="entry name" value="TPR_rpt"/>
</dbReference>
<dbReference type="PROSITE" id="PS50293">
    <property type="entry name" value="TPR_REGION"/>
    <property type="match status" value="1"/>
</dbReference>
<evidence type="ECO:0000313" key="5">
    <source>
        <dbReference type="Proteomes" id="UP000182771"/>
    </source>
</evidence>
<name>A0A1H2TRD4_9FLAO</name>
<feature type="domain" description="SH3b" evidence="3">
    <location>
        <begin position="201"/>
        <end position="251"/>
    </location>
</feature>
<dbReference type="InterPro" id="IPR011990">
    <property type="entry name" value="TPR-like_helical_dom_sf"/>
</dbReference>
<proteinExistence type="predicted"/>
<feature type="transmembrane region" description="Helical" evidence="2">
    <location>
        <begin position="162"/>
        <end position="182"/>
    </location>
</feature>
<gene>
    <name evidence="4" type="ORF">SAMN05444420_102285</name>
</gene>
<dbReference type="EMBL" id="FNND01000002">
    <property type="protein sequence ID" value="SDW46288.1"/>
    <property type="molecule type" value="Genomic_DNA"/>
</dbReference>
<dbReference type="GeneID" id="85016378"/>
<dbReference type="SUPFAM" id="SSF48452">
    <property type="entry name" value="TPR-like"/>
    <property type="match status" value="1"/>
</dbReference>
<feature type="repeat" description="TPR" evidence="1">
    <location>
        <begin position="59"/>
        <end position="92"/>
    </location>
</feature>
<dbReference type="Proteomes" id="UP000182771">
    <property type="component" value="Unassembled WGS sequence"/>
</dbReference>
<comment type="caution">
    <text evidence="4">The sequence shown here is derived from an EMBL/GenBank/DDBJ whole genome shotgun (WGS) entry which is preliminary data.</text>
</comment>
<dbReference type="AlphaFoldDB" id="A0A1H2TRD4"/>
<evidence type="ECO:0000259" key="3">
    <source>
        <dbReference type="Pfam" id="PF08239"/>
    </source>
</evidence>
<keyword evidence="5" id="KW-1185">Reference proteome</keyword>
<reference evidence="4 5" key="1">
    <citation type="submission" date="2016-10" db="EMBL/GenBank/DDBJ databases">
        <authorList>
            <person name="Varghese N."/>
            <person name="Submissions S."/>
        </authorList>
    </citation>
    <scope>NUCLEOTIDE SEQUENCE [LARGE SCALE GENOMIC DNA]</scope>
    <source>
        <strain evidence="4 5">DSM 11449</strain>
    </source>
</reference>
<evidence type="ECO:0000313" key="4">
    <source>
        <dbReference type="EMBL" id="SDW46288.1"/>
    </source>
</evidence>
<keyword evidence="2" id="KW-1133">Transmembrane helix</keyword>